<dbReference type="RefSeq" id="WP_149509603.1">
    <property type="nucleotide sequence ID" value="NZ_VDFC01000007.1"/>
</dbReference>
<accession>A0A5B0BMI1</accession>
<feature type="transmembrane region" description="Helical" evidence="9">
    <location>
        <begin position="83"/>
        <end position="100"/>
    </location>
</feature>
<evidence type="ECO:0000256" key="5">
    <source>
        <dbReference type="ARBA" id="ARBA00022989"/>
    </source>
</evidence>
<evidence type="ECO:0000256" key="8">
    <source>
        <dbReference type="SAM" id="MobiDB-lite"/>
    </source>
</evidence>
<dbReference type="InterPro" id="IPR036259">
    <property type="entry name" value="MFS_trans_sf"/>
</dbReference>
<dbReference type="CDD" id="cd17321">
    <property type="entry name" value="MFS_MMR_MDR_like"/>
    <property type="match status" value="1"/>
</dbReference>
<gene>
    <name evidence="11" type="ORF">FGF04_02865</name>
</gene>
<dbReference type="PRINTS" id="PR01036">
    <property type="entry name" value="TCRTETB"/>
</dbReference>
<comment type="caution">
    <text evidence="11">The sequence shown here is derived from an EMBL/GenBank/DDBJ whole genome shotgun (WGS) entry which is preliminary data.</text>
</comment>
<evidence type="ECO:0000259" key="10">
    <source>
        <dbReference type="PROSITE" id="PS50850"/>
    </source>
</evidence>
<feature type="transmembrane region" description="Helical" evidence="9">
    <location>
        <begin position="205"/>
        <end position="222"/>
    </location>
</feature>
<feature type="transmembrane region" description="Helical" evidence="9">
    <location>
        <begin position="17"/>
        <end position="40"/>
    </location>
</feature>
<evidence type="ECO:0000256" key="3">
    <source>
        <dbReference type="ARBA" id="ARBA00022475"/>
    </source>
</evidence>
<name>A0A5B0BMI1_9ACTN</name>
<feature type="transmembrane region" description="Helical" evidence="9">
    <location>
        <begin position="52"/>
        <end position="71"/>
    </location>
</feature>
<evidence type="ECO:0000256" key="7">
    <source>
        <dbReference type="ARBA" id="ARBA00023251"/>
    </source>
</evidence>
<dbReference type="InterPro" id="IPR011701">
    <property type="entry name" value="MFS"/>
</dbReference>
<feature type="transmembrane region" description="Helical" evidence="9">
    <location>
        <begin position="142"/>
        <end position="160"/>
    </location>
</feature>
<organism evidence="11 12">
    <name type="scientific">Streptomyces apricus</name>
    <dbReference type="NCBI Taxonomy" id="1828112"/>
    <lineage>
        <taxon>Bacteria</taxon>
        <taxon>Bacillati</taxon>
        <taxon>Actinomycetota</taxon>
        <taxon>Actinomycetes</taxon>
        <taxon>Kitasatosporales</taxon>
        <taxon>Streptomycetaceae</taxon>
        <taxon>Streptomyces</taxon>
    </lineage>
</organism>
<dbReference type="GO" id="GO:0022857">
    <property type="term" value="F:transmembrane transporter activity"/>
    <property type="evidence" value="ECO:0007669"/>
    <property type="project" value="InterPro"/>
</dbReference>
<feature type="domain" description="Major facilitator superfamily (MFS) profile" evidence="10">
    <location>
        <begin position="17"/>
        <end position="458"/>
    </location>
</feature>
<keyword evidence="6 9" id="KW-0472">Membrane</keyword>
<evidence type="ECO:0000256" key="4">
    <source>
        <dbReference type="ARBA" id="ARBA00022692"/>
    </source>
</evidence>
<feature type="region of interest" description="Disordered" evidence="8">
    <location>
        <begin position="460"/>
        <end position="493"/>
    </location>
</feature>
<feature type="compositionally biased region" description="Basic and acidic residues" evidence="8">
    <location>
        <begin position="479"/>
        <end position="493"/>
    </location>
</feature>
<dbReference type="PROSITE" id="PS50850">
    <property type="entry name" value="MFS"/>
    <property type="match status" value="1"/>
</dbReference>
<feature type="transmembrane region" description="Helical" evidence="9">
    <location>
        <begin position="112"/>
        <end position="130"/>
    </location>
</feature>
<evidence type="ECO:0000256" key="2">
    <source>
        <dbReference type="ARBA" id="ARBA00022448"/>
    </source>
</evidence>
<dbReference type="PROSITE" id="PS00216">
    <property type="entry name" value="SUGAR_TRANSPORT_1"/>
    <property type="match status" value="1"/>
</dbReference>
<dbReference type="InterPro" id="IPR020846">
    <property type="entry name" value="MFS_dom"/>
</dbReference>
<feature type="compositionally biased region" description="Low complexity" evidence="8">
    <location>
        <begin position="460"/>
        <end position="478"/>
    </location>
</feature>
<feature type="transmembrane region" description="Helical" evidence="9">
    <location>
        <begin position="409"/>
        <end position="429"/>
    </location>
</feature>
<proteinExistence type="predicted"/>
<dbReference type="GO" id="GO:0046677">
    <property type="term" value="P:response to antibiotic"/>
    <property type="evidence" value="ECO:0007669"/>
    <property type="project" value="UniProtKB-KW"/>
</dbReference>
<comment type="subcellular location">
    <subcellularLocation>
        <location evidence="1">Cell membrane</location>
        <topology evidence="1">Multi-pass membrane protein</topology>
    </subcellularLocation>
</comment>
<dbReference type="AlphaFoldDB" id="A0A5B0BMI1"/>
<dbReference type="Gene3D" id="1.20.1720.10">
    <property type="entry name" value="Multidrug resistance protein D"/>
    <property type="match status" value="1"/>
</dbReference>
<evidence type="ECO:0000313" key="11">
    <source>
        <dbReference type="EMBL" id="KAA0942482.1"/>
    </source>
</evidence>
<protein>
    <submittedName>
        <fullName evidence="11">MFS transporter</fullName>
    </submittedName>
</protein>
<evidence type="ECO:0000313" key="12">
    <source>
        <dbReference type="Proteomes" id="UP000324965"/>
    </source>
</evidence>
<feature type="transmembrane region" description="Helical" evidence="9">
    <location>
        <begin position="228"/>
        <end position="250"/>
    </location>
</feature>
<dbReference type="EMBL" id="VDFC01000007">
    <property type="protein sequence ID" value="KAA0942482.1"/>
    <property type="molecule type" value="Genomic_DNA"/>
</dbReference>
<keyword evidence="2" id="KW-0813">Transport</keyword>
<dbReference type="OrthoDB" id="7375466at2"/>
<dbReference type="PANTHER" id="PTHR42718">
    <property type="entry name" value="MAJOR FACILITATOR SUPERFAMILY MULTIDRUG TRANSPORTER MFSC"/>
    <property type="match status" value="1"/>
</dbReference>
<dbReference type="InterPro" id="IPR004638">
    <property type="entry name" value="EmrB-like"/>
</dbReference>
<feature type="transmembrane region" description="Helical" evidence="9">
    <location>
        <begin position="435"/>
        <end position="456"/>
    </location>
</feature>
<keyword evidence="5 9" id="KW-1133">Transmembrane helix</keyword>
<reference evidence="11 12" key="1">
    <citation type="submission" date="2019-05" db="EMBL/GenBank/DDBJ databases">
        <authorList>
            <person name="Hariharan J."/>
            <person name="Choudoir M.J."/>
            <person name="Diebold P."/>
            <person name="Panke-Buisse K."/>
            <person name="Buckley D.H."/>
        </authorList>
    </citation>
    <scope>NUCLEOTIDE SEQUENCE [LARGE SCALE GENOMIC DNA]</scope>
    <source>
        <strain evidence="11 12">SUN51</strain>
    </source>
</reference>
<keyword evidence="4 9" id="KW-0812">Transmembrane</keyword>
<evidence type="ECO:0000256" key="9">
    <source>
        <dbReference type="SAM" id="Phobius"/>
    </source>
</evidence>
<keyword evidence="12" id="KW-1185">Reference proteome</keyword>
<feature type="transmembrane region" description="Helical" evidence="9">
    <location>
        <begin position="306"/>
        <end position="324"/>
    </location>
</feature>
<feature type="transmembrane region" description="Helical" evidence="9">
    <location>
        <begin position="166"/>
        <end position="185"/>
    </location>
</feature>
<keyword evidence="7" id="KW-0046">Antibiotic resistance</keyword>
<evidence type="ECO:0000256" key="1">
    <source>
        <dbReference type="ARBA" id="ARBA00004651"/>
    </source>
</evidence>
<dbReference type="GO" id="GO:0005886">
    <property type="term" value="C:plasma membrane"/>
    <property type="evidence" value="ECO:0007669"/>
    <property type="project" value="UniProtKB-SubCell"/>
</dbReference>
<dbReference type="InterPro" id="IPR005829">
    <property type="entry name" value="Sugar_transporter_CS"/>
</dbReference>
<dbReference type="Pfam" id="PF07690">
    <property type="entry name" value="MFS_1"/>
    <property type="match status" value="1"/>
</dbReference>
<dbReference type="PANTHER" id="PTHR42718:SF48">
    <property type="entry name" value="CONSERVED TWO-DOMAIN MEMBRANE PROTEIN-RELATED"/>
    <property type="match status" value="1"/>
</dbReference>
<feature type="transmembrane region" description="Helical" evidence="9">
    <location>
        <begin position="271"/>
        <end position="294"/>
    </location>
</feature>
<sequence>MTTTGTEAPKPRAGASLLLLASGASFLAVLDVTVVNLAIPDLHDDLGSGFKGLSWVITLYAVTFAALLAPAGRLADALGRRTLFVTGVSVFTVASALVAASPNLGVLLGARAVQGLGAAAMIPASLAIVLTDSPPERRRAAIGQWSAAAALAAAVGPAVGGSLVDLAGWRSLFLINIPFGLYFLYGATGIPRTTGTGARKLPDALGTLLLGAGVGLLCLSISKGSDWGWSEPSTLTCVLGGPALIAVCLLRSARHPAPALEISLWRERTFALANAAAFFYGVALFAWLLVGVLYVTEAWDYSELQAGLAMTPGAFAATFVALRVGKLPPSYGPRLATAGGAVVLAGTAFLLAFTLPDQPMFLAYWLPLGITSGIGMGAVTTGTSTAAALSVSPLRFAGATGLNQTARQIGGALGIALLATVVAGRTTGIADFERIYLISGCASVVVGVLGLGLTFAKPPAPAAPTSAPATTATSTATTTDRKTPDADTADTTR</sequence>
<dbReference type="NCBIfam" id="TIGR00711">
    <property type="entry name" value="efflux_EmrB"/>
    <property type="match status" value="1"/>
</dbReference>
<dbReference type="Gene3D" id="1.20.1250.20">
    <property type="entry name" value="MFS general substrate transporter like domains"/>
    <property type="match status" value="1"/>
</dbReference>
<dbReference type="SUPFAM" id="SSF103473">
    <property type="entry name" value="MFS general substrate transporter"/>
    <property type="match status" value="1"/>
</dbReference>
<feature type="transmembrane region" description="Helical" evidence="9">
    <location>
        <begin position="361"/>
        <end position="389"/>
    </location>
</feature>
<feature type="transmembrane region" description="Helical" evidence="9">
    <location>
        <begin position="336"/>
        <end position="355"/>
    </location>
</feature>
<dbReference type="Proteomes" id="UP000324965">
    <property type="component" value="Unassembled WGS sequence"/>
</dbReference>
<keyword evidence="3" id="KW-1003">Cell membrane</keyword>
<evidence type="ECO:0000256" key="6">
    <source>
        <dbReference type="ARBA" id="ARBA00023136"/>
    </source>
</evidence>